<organism evidence="1 2">
    <name type="scientific">Cladobotryum mycophilum</name>
    <dbReference type="NCBI Taxonomy" id="491253"/>
    <lineage>
        <taxon>Eukaryota</taxon>
        <taxon>Fungi</taxon>
        <taxon>Dikarya</taxon>
        <taxon>Ascomycota</taxon>
        <taxon>Pezizomycotina</taxon>
        <taxon>Sordariomycetes</taxon>
        <taxon>Hypocreomycetidae</taxon>
        <taxon>Hypocreales</taxon>
        <taxon>Hypocreaceae</taxon>
        <taxon>Cladobotryum</taxon>
    </lineage>
</organism>
<comment type="caution">
    <text evidence="1">The sequence shown here is derived from an EMBL/GenBank/DDBJ whole genome shotgun (WGS) entry which is preliminary data.</text>
</comment>
<reference evidence="1 2" key="1">
    <citation type="submission" date="2024-01" db="EMBL/GenBank/DDBJ databases">
        <title>Complete genome of Cladobotryum mycophilum ATHUM6906.</title>
        <authorList>
            <person name="Christinaki A.C."/>
            <person name="Myridakis A.I."/>
            <person name="Kouvelis V.N."/>
        </authorList>
    </citation>
    <scope>NUCLEOTIDE SEQUENCE [LARGE SCALE GENOMIC DNA]</scope>
    <source>
        <strain evidence="1 2">ATHUM6906</strain>
    </source>
</reference>
<protein>
    <submittedName>
        <fullName evidence="1">Uncharacterized protein</fullName>
    </submittedName>
</protein>
<accession>A0ABR0SQ36</accession>
<sequence>MPTQLDNAMKSKNMVIAFGGAVVAAAVWSIWGGDMFPAEPDPTGSPDTWTREEMRRWLSADQNNKPPLLFLGQRAASARATRQSYSAAPLFLGEAAPKLNQLQGGVRYQCPPISLESHPDHFDQLSPVVSPKQHHLHPLLKSIERSNEDDDDCSQNTPLRMVNIFIPFAIMAD</sequence>
<name>A0ABR0SQ36_9HYPO</name>
<keyword evidence="2" id="KW-1185">Reference proteome</keyword>
<dbReference type="Proteomes" id="UP001338125">
    <property type="component" value="Unassembled WGS sequence"/>
</dbReference>
<gene>
    <name evidence="1" type="ORF">PT974_07292</name>
</gene>
<dbReference type="EMBL" id="JAVFKD010000012">
    <property type="protein sequence ID" value="KAK5993855.1"/>
    <property type="molecule type" value="Genomic_DNA"/>
</dbReference>
<proteinExistence type="predicted"/>
<evidence type="ECO:0000313" key="1">
    <source>
        <dbReference type="EMBL" id="KAK5993855.1"/>
    </source>
</evidence>
<evidence type="ECO:0000313" key="2">
    <source>
        <dbReference type="Proteomes" id="UP001338125"/>
    </source>
</evidence>